<accession>A0A401HC47</accession>
<evidence type="ECO:0000313" key="2">
    <source>
        <dbReference type="Proteomes" id="UP000291213"/>
    </source>
</evidence>
<dbReference type="Proteomes" id="UP000291213">
    <property type="component" value="Unassembled WGS sequence"/>
</dbReference>
<gene>
    <name evidence="1" type="ORF">apy_16990</name>
</gene>
<protein>
    <submittedName>
        <fullName evidence="1">Uncharacterized protein</fullName>
    </submittedName>
</protein>
<name>A0A401HC47_AERPX</name>
<dbReference type="EMBL" id="BDMD01000141">
    <property type="protein sequence ID" value="GBF09974.1"/>
    <property type="molecule type" value="Genomic_DNA"/>
</dbReference>
<reference evidence="1 2" key="1">
    <citation type="submission" date="2017-02" db="EMBL/GenBank/DDBJ databases">
        <title>isolation and characterization of a novel temperate virus Aeropyrum globular virus 1 infecting hyperthermophilic archaeon Aeropyrum.</title>
        <authorList>
            <person name="Yumiya M."/>
            <person name="Yoshida T."/>
            <person name="Sako Y."/>
        </authorList>
    </citation>
    <scope>NUCLEOTIDE SEQUENCE [LARGE SCALE GENOMIC DNA]</scope>
    <source>
        <strain evidence="1 2">YK1-12-2013</strain>
    </source>
</reference>
<evidence type="ECO:0000313" key="1">
    <source>
        <dbReference type="EMBL" id="GBF09974.1"/>
    </source>
</evidence>
<comment type="caution">
    <text evidence="1">The sequence shown here is derived from an EMBL/GenBank/DDBJ whole genome shotgun (WGS) entry which is preliminary data.</text>
</comment>
<organism evidence="1 2">
    <name type="scientific">Aeropyrum pernix</name>
    <dbReference type="NCBI Taxonomy" id="56636"/>
    <lineage>
        <taxon>Archaea</taxon>
        <taxon>Thermoproteota</taxon>
        <taxon>Thermoprotei</taxon>
        <taxon>Desulfurococcales</taxon>
        <taxon>Desulfurococcaceae</taxon>
        <taxon>Aeropyrum</taxon>
    </lineage>
</organism>
<sequence>MLSWVDVYRSLWRLASKRRGRLGDAFLDEVESYLAEALEVLAGWRPAISECRWIPSLARELRILSRILSSDVMLEAREYGLESSRVEKILMLLRRLEAEADRLASTCKNS</sequence>
<proteinExistence type="predicted"/>
<dbReference type="AlphaFoldDB" id="A0A401HC47"/>